<sequence>MQVTYVSEPFSVFGIIAYIMQNGRRRAMKCLYIICSYIISYTLRPRQYIFLCVSQNTFVVRIAALPRTKILADASCMHVDTPEVHETQRFRALRTLCVRVFTRVSLDWSVGVSVSLSVCFAFTAWLLVHVCAKKVKPLDTK</sequence>
<protein>
    <submittedName>
        <fullName evidence="2">Uncharacterized protein</fullName>
    </submittedName>
</protein>
<keyword evidence="1" id="KW-0472">Membrane</keyword>
<evidence type="ECO:0000256" key="1">
    <source>
        <dbReference type="SAM" id="Phobius"/>
    </source>
</evidence>
<accession>A0A7S4C9I4</accession>
<evidence type="ECO:0000313" key="2">
    <source>
        <dbReference type="EMBL" id="CAE0790958.1"/>
    </source>
</evidence>
<reference evidence="2" key="1">
    <citation type="submission" date="2021-01" db="EMBL/GenBank/DDBJ databases">
        <authorList>
            <person name="Corre E."/>
            <person name="Pelletier E."/>
            <person name="Niang G."/>
            <person name="Scheremetjew M."/>
            <person name="Finn R."/>
            <person name="Kale V."/>
            <person name="Holt S."/>
            <person name="Cochrane G."/>
            <person name="Meng A."/>
            <person name="Brown T."/>
            <person name="Cohen L."/>
        </authorList>
    </citation>
    <scope>NUCLEOTIDE SEQUENCE</scope>
    <source>
        <strain evidence="2">CCMP1594</strain>
    </source>
</reference>
<organism evidence="2">
    <name type="scientific">Eutreptiella gymnastica</name>
    <dbReference type="NCBI Taxonomy" id="73025"/>
    <lineage>
        <taxon>Eukaryota</taxon>
        <taxon>Discoba</taxon>
        <taxon>Euglenozoa</taxon>
        <taxon>Euglenida</taxon>
        <taxon>Spirocuta</taxon>
        <taxon>Euglenophyceae</taxon>
        <taxon>Eutreptiales</taxon>
        <taxon>Eutreptiaceae</taxon>
        <taxon>Eutreptiella</taxon>
    </lineage>
</organism>
<dbReference type="AlphaFoldDB" id="A0A7S4C9I4"/>
<keyword evidence="1" id="KW-1133">Transmembrane helix</keyword>
<feature type="transmembrane region" description="Helical" evidence="1">
    <location>
        <begin position="108"/>
        <end position="128"/>
    </location>
</feature>
<keyword evidence="1" id="KW-0812">Transmembrane</keyword>
<proteinExistence type="predicted"/>
<gene>
    <name evidence="2" type="ORF">EGYM00163_LOCUS2072</name>
</gene>
<name>A0A7S4C9I4_9EUGL</name>
<dbReference type="EMBL" id="HBJA01006537">
    <property type="protein sequence ID" value="CAE0790958.1"/>
    <property type="molecule type" value="Transcribed_RNA"/>
</dbReference>